<dbReference type="AlphaFoldDB" id="A0A1G2PHS0"/>
<evidence type="ECO:0000256" key="4">
    <source>
        <dbReference type="SAM" id="MobiDB-lite"/>
    </source>
</evidence>
<dbReference type="CDD" id="cd08513">
    <property type="entry name" value="PBP2_thermophilic_Hb8_like"/>
    <property type="match status" value="1"/>
</dbReference>
<dbReference type="EMBL" id="MHSS01000013">
    <property type="protein sequence ID" value="OHA47837.1"/>
    <property type="molecule type" value="Genomic_DNA"/>
</dbReference>
<dbReference type="GO" id="GO:0043190">
    <property type="term" value="C:ATP-binding cassette (ABC) transporter complex"/>
    <property type="evidence" value="ECO:0007669"/>
    <property type="project" value="InterPro"/>
</dbReference>
<feature type="region of interest" description="Disordered" evidence="4">
    <location>
        <begin position="422"/>
        <end position="441"/>
    </location>
</feature>
<dbReference type="InterPro" id="IPR039424">
    <property type="entry name" value="SBP_5"/>
</dbReference>
<dbReference type="Gene3D" id="3.40.190.10">
    <property type="entry name" value="Periplasmic binding protein-like II"/>
    <property type="match status" value="1"/>
</dbReference>
<evidence type="ECO:0000313" key="7">
    <source>
        <dbReference type="EMBL" id="OHA47837.1"/>
    </source>
</evidence>
<dbReference type="Gene3D" id="3.10.105.10">
    <property type="entry name" value="Dipeptide-binding Protein, Domain 3"/>
    <property type="match status" value="1"/>
</dbReference>
<keyword evidence="3" id="KW-0732">Signal</keyword>
<dbReference type="PANTHER" id="PTHR30290:SF9">
    <property type="entry name" value="OLIGOPEPTIDE-BINDING PROTEIN APPA"/>
    <property type="match status" value="1"/>
</dbReference>
<dbReference type="GO" id="GO:0015833">
    <property type="term" value="P:peptide transport"/>
    <property type="evidence" value="ECO:0007669"/>
    <property type="project" value="TreeGrafter"/>
</dbReference>
<protein>
    <recommendedName>
        <fullName evidence="6">Solute-binding protein family 5 domain-containing protein</fullName>
    </recommendedName>
</protein>
<evidence type="ECO:0000256" key="3">
    <source>
        <dbReference type="ARBA" id="ARBA00022729"/>
    </source>
</evidence>
<dbReference type="SUPFAM" id="SSF53850">
    <property type="entry name" value="Periplasmic binding protein-like II"/>
    <property type="match status" value="1"/>
</dbReference>
<dbReference type="Pfam" id="PF00496">
    <property type="entry name" value="SBP_bac_5"/>
    <property type="match status" value="1"/>
</dbReference>
<sequence>MRLFSMPPVFQALKKAAFSLKRRTALFLSQALNFPGWKQSTRKLPALRQLFAFPRSLTFRERVALSTGIALTLAGLILIGSVLYVRETVTVSARGGTFTEGVSGQVLFINPVIPATTADRDLVVLTYAGLMRYNAEGELEPDIAEQYALGEFGKVIEFTLKNDLKWPDGEKVTAEDVIFTVQLVQNPAVRSPFFTQWLGVEAEAMDERTVRFTLPAPFAPLLHATTLGILPKHLWQDVEPENISLSELNLKPVGLGPYRLAKFERTREGVFISFTLERNESSRRQPYIDSVILRLFETPQDALSAFTRQELDAVSGISESMLNDITLTPGTHVMRPPMPRIFAVYFNQTLSKALADSVVRKALAYATDKNKILETLGGQEAGEVLNGPLPKKVKGFTNELPVYDYAPEHSRNILEADGWAFPEENTSDNTEGETPRMRRKGEEPNVIELRVTITTTEGELENVAQTIAEQWRAVGVGVDIQVLPAAELRDTIEQRSYTALLVGVDIFPDPDLFTLFHSSQKFDPGRNLALYDNDNVDDLLQEGRKLQDPDMRQGVAQKVQQLIAQDLPAIFLWSERFHYIVDNRVKEVTIEFLPASQHRFATIEKWYVVTKRVPK</sequence>
<evidence type="ECO:0000313" key="8">
    <source>
        <dbReference type="Proteomes" id="UP000177629"/>
    </source>
</evidence>
<reference evidence="7 8" key="1">
    <citation type="journal article" date="2016" name="Nat. Commun.">
        <title>Thousands of microbial genomes shed light on interconnected biogeochemical processes in an aquifer system.</title>
        <authorList>
            <person name="Anantharaman K."/>
            <person name="Brown C.T."/>
            <person name="Hug L.A."/>
            <person name="Sharon I."/>
            <person name="Castelle C.J."/>
            <person name="Probst A.J."/>
            <person name="Thomas B.C."/>
            <person name="Singh A."/>
            <person name="Wilkins M.J."/>
            <person name="Karaoz U."/>
            <person name="Brodie E.L."/>
            <person name="Williams K.H."/>
            <person name="Hubbard S.S."/>
            <person name="Banfield J.F."/>
        </authorList>
    </citation>
    <scope>NUCLEOTIDE SEQUENCE [LARGE SCALE GENOMIC DNA]</scope>
</reference>
<feature type="domain" description="Solute-binding protein family 5" evidence="6">
    <location>
        <begin position="138"/>
        <end position="513"/>
    </location>
</feature>
<evidence type="ECO:0000256" key="2">
    <source>
        <dbReference type="ARBA" id="ARBA00022448"/>
    </source>
</evidence>
<dbReference type="GO" id="GO:0042597">
    <property type="term" value="C:periplasmic space"/>
    <property type="evidence" value="ECO:0007669"/>
    <property type="project" value="UniProtKB-ARBA"/>
</dbReference>
<dbReference type="GO" id="GO:1904680">
    <property type="term" value="F:peptide transmembrane transporter activity"/>
    <property type="evidence" value="ECO:0007669"/>
    <property type="project" value="TreeGrafter"/>
</dbReference>
<dbReference type="InterPro" id="IPR000914">
    <property type="entry name" value="SBP_5_dom"/>
</dbReference>
<keyword evidence="2" id="KW-0813">Transport</keyword>
<keyword evidence="5" id="KW-0812">Transmembrane</keyword>
<name>A0A1G2PHS0_9BACT</name>
<feature type="transmembrane region" description="Helical" evidence="5">
    <location>
        <begin position="63"/>
        <end position="85"/>
    </location>
</feature>
<keyword evidence="5" id="KW-0472">Membrane</keyword>
<accession>A0A1G2PHS0</accession>
<gene>
    <name evidence="7" type="ORF">A2806_02220</name>
</gene>
<comment type="similarity">
    <text evidence="1">Belongs to the bacterial solute-binding protein 5 family.</text>
</comment>
<dbReference type="InterPro" id="IPR030678">
    <property type="entry name" value="Peptide/Ni-bd"/>
</dbReference>
<keyword evidence="5" id="KW-1133">Transmembrane helix</keyword>
<comment type="caution">
    <text evidence="7">The sequence shown here is derived from an EMBL/GenBank/DDBJ whole genome shotgun (WGS) entry which is preliminary data.</text>
</comment>
<proteinExistence type="inferred from homology"/>
<dbReference type="Proteomes" id="UP000177629">
    <property type="component" value="Unassembled WGS sequence"/>
</dbReference>
<organism evidence="7 8">
    <name type="scientific">Candidatus Terrybacteria bacterium RIFCSPHIGHO2_01_FULL_48_17</name>
    <dbReference type="NCBI Taxonomy" id="1802362"/>
    <lineage>
        <taxon>Bacteria</taxon>
        <taxon>Candidatus Terryibacteriota</taxon>
    </lineage>
</organism>
<dbReference type="PIRSF" id="PIRSF002741">
    <property type="entry name" value="MppA"/>
    <property type="match status" value="1"/>
</dbReference>
<evidence type="ECO:0000256" key="5">
    <source>
        <dbReference type="SAM" id="Phobius"/>
    </source>
</evidence>
<dbReference type="PANTHER" id="PTHR30290">
    <property type="entry name" value="PERIPLASMIC BINDING COMPONENT OF ABC TRANSPORTER"/>
    <property type="match status" value="1"/>
</dbReference>
<dbReference type="STRING" id="1802362.A2806_02220"/>
<evidence type="ECO:0000259" key="6">
    <source>
        <dbReference type="Pfam" id="PF00496"/>
    </source>
</evidence>
<dbReference type="Gene3D" id="3.90.76.10">
    <property type="entry name" value="Dipeptide-binding Protein, Domain 1"/>
    <property type="match status" value="1"/>
</dbReference>
<evidence type="ECO:0000256" key="1">
    <source>
        <dbReference type="ARBA" id="ARBA00005695"/>
    </source>
</evidence>